<evidence type="ECO:0000256" key="4">
    <source>
        <dbReference type="ARBA" id="ARBA00022692"/>
    </source>
</evidence>
<name>A0A3S8R944_9FLAO</name>
<accession>A0A3S8R944</accession>
<evidence type="ECO:0000259" key="13">
    <source>
        <dbReference type="Pfam" id="PF00593"/>
    </source>
</evidence>
<evidence type="ECO:0000256" key="1">
    <source>
        <dbReference type="ARBA" id="ARBA00004571"/>
    </source>
</evidence>
<dbReference type="PANTHER" id="PTHR30069:SF29">
    <property type="entry name" value="HEMOGLOBIN AND HEMOGLOBIN-HAPTOGLOBIN-BINDING PROTEIN 1-RELATED"/>
    <property type="match status" value="1"/>
</dbReference>
<dbReference type="CDD" id="cd01347">
    <property type="entry name" value="ligand_gated_channel"/>
    <property type="match status" value="1"/>
</dbReference>
<proteinExistence type="inferred from homology"/>
<feature type="domain" description="TonB-dependent receptor-like beta-barrel" evidence="13">
    <location>
        <begin position="213"/>
        <end position="655"/>
    </location>
</feature>
<dbReference type="Gene3D" id="2.40.170.20">
    <property type="entry name" value="TonB-dependent receptor, beta-barrel domain"/>
    <property type="match status" value="1"/>
</dbReference>
<gene>
    <name evidence="15" type="ORF">D6T69_12620</name>
</gene>
<dbReference type="Gene3D" id="2.170.130.10">
    <property type="entry name" value="TonB-dependent receptor, plug domain"/>
    <property type="match status" value="1"/>
</dbReference>
<dbReference type="GO" id="GO:0044718">
    <property type="term" value="P:siderophore transmembrane transport"/>
    <property type="evidence" value="ECO:0007669"/>
    <property type="project" value="TreeGrafter"/>
</dbReference>
<reference evidence="15 16" key="1">
    <citation type="submission" date="2018-09" db="EMBL/GenBank/DDBJ databases">
        <title>Insights into the microbiota of Asian seabass (Lates calcarifer) with tenacibaculosis symptoms and description of sp. nov. Tenacibaculum singaporense.</title>
        <authorList>
            <person name="Miyake S."/>
            <person name="Soh M."/>
            <person name="Azman M.N."/>
            <person name="Ngoh S.Y."/>
            <person name="Orban L."/>
        </authorList>
    </citation>
    <scope>NUCLEOTIDE SEQUENCE [LARGE SCALE GENOMIC DNA]</scope>
    <source>
        <strain evidence="15 16">DSM 106434</strain>
    </source>
</reference>
<dbReference type="InterPro" id="IPR000531">
    <property type="entry name" value="Beta-barrel_TonB"/>
</dbReference>
<dbReference type="InterPro" id="IPR036942">
    <property type="entry name" value="Beta-barrel_TonB_sf"/>
</dbReference>
<dbReference type="EMBL" id="CP032548">
    <property type="protein sequence ID" value="AZJ36329.1"/>
    <property type="molecule type" value="Genomic_DNA"/>
</dbReference>
<feature type="signal peptide" evidence="12">
    <location>
        <begin position="1"/>
        <end position="20"/>
    </location>
</feature>
<evidence type="ECO:0000256" key="12">
    <source>
        <dbReference type="SAM" id="SignalP"/>
    </source>
</evidence>
<keyword evidence="4 10" id="KW-0812">Transmembrane</keyword>
<dbReference type="GO" id="GO:0015344">
    <property type="term" value="F:siderophore uptake transmembrane transporter activity"/>
    <property type="evidence" value="ECO:0007669"/>
    <property type="project" value="TreeGrafter"/>
</dbReference>
<keyword evidence="9 10" id="KW-0998">Cell outer membrane</keyword>
<dbReference type="PROSITE" id="PS52016">
    <property type="entry name" value="TONB_DEPENDENT_REC_3"/>
    <property type="match status" value="1"/>
</dbReference>
<keyword evidence="7 10" id="KW-0472">Membrane</keyword>
<dbReference type="KEGG" id="tsig:D6T69_12620"/>
<dbReference type="Proteomes" id="UP000274593">
    <property type="component" value="Chromosome"/>
</dbReference>
<sequence>MFLNKGVLLSFMLISFMVFSQENTSVEEDATSSYDLDEVIVTATRTSRQLSSIPMPVTLITKEQLQKSGSVRLRDILLEQTGITIVSDFGNSEGVQLQGVAADYTLILLDGVPIVGRTSGNIDLNRLTVNNIKQIEIVKGPSSSLYGSEAIGGVINIITEKPKYEQFKGLLSYFVRGGAKNELDINTNVVWKKKKLGVVAGVNLNSSEGFDLSPETASKTTAPHQNFTGNIKVMYDFSDKLQGTISQRYFSQKQGDDSEENKQEDWNVTTKLSHEITNKWDVDYTFYATKYNAESIFNNEKTNYNQTLLRPEIKSKNTFSTGTLILGAGANLESLERTEFEGVKKFNTPYVFSQFDFNPINNLNVIVGARFEDSNQYKSAFTPKISSSYKINDWLMAKGSVGYGFKAPDFRQLYFNFKNTASGYIVLGTQTLHDLYGDLPAVQTIEKELKPESSIGYNLGFQVQPISNLKLNINLFRNDIKDLIDTFDTQLEASKLNLPAGTRTFSYRNIDEVYTQGIEVDANYKINNNFRILGGYQFLDTGDKNQEEKIKSGTIFFRKTPASPAQRMTLSNYYGLPNRSKHMGNLKLFYENFQYDFSANIRAVYRSKYALFDTNDSQGIIDEFDDFVSDNIQINMAVDKTLFKLMNVQIGVDNLFDERGLENKDSFTNNDSVLRLGRTYYGRIQFNF</sequence>
<comment type="subcellular location">
    <subcellularLocation>
        <location evidence="1 10">Cell outer membrane</location>
        <topology evidence="1 10">Multi-pass membrane protein</topology>
    </subcellularLocation>
</comment>
<keyword evidence="2 10" id="KW-0813">Transport</keyword>
<evidence type="ECO:0000256" key="8">
    <source>
        <dbReference type="ARBA" id="ARBA00023170"/>
    </source>
</evidence>
<organism evidence="15 16">
    <name type="scientific">Tenacibaculum singaporense</name>
    <dbReference type="NCBI Taxonomy" id="2358479"/>
    <lineage>
        <taxon>Bacteria</taxon>
        <taxon>Pseudomonadati</taxon>
        <taxon>Bacteroidota</taxon>
        <taxon>Flavobacteriia</taxon>
        <taxon>Flavobacteriales</taxon>
        <taxon>Flavobacteriaceae</taxon>
        <taxon>Tenacibaculum</taxon>
    </lineage>
</organism>
<evidence type="ECO:0000256" key="5">
    <source>
        <dbReference type="ARBA" id="ARBA00022729"/>
    </source>
</evidence>
<evidence type="ECO:0000256" key="9">
    <source>
        <dbReference type="ARBA" id="ARBA00023237"/>
    </source>
</evidence>
<evidence type="ECO:0000256" key="2">
    <source>
        <dbReference type="ARBA" id="ARBA00022448"/>
    </source>
</evidence>
<keyword evidence="8 15" id="KW-0675">Receptor</keyword>
<feature type="chain" id="PRO_5019462630" evidence="12">
    <location>
        <begin position="21"/>
        <end position="688"/>
    </location>
</feature>
<comment type="similarity">
    <text evidence="10 11">Belongs to the TonB-dependent receptor family.</text>
</comment>
<keyword evidence="3 10" id="KW-1134">Transmembrane beta strand</keyword>
<evidence type="ECO:0000256" key="6">
    <source>
        <dbReference type="ARBA" id="ARBA00023077"/>
    </source>
</evidence>
<dbReference type="GO" id="GO:0009279">
    <property type="term" value="C:cell outer membrane"/>
    <property type="evidence" value="ECO:0007669"/>
    <property type="project" value="UniProtKB-SubCell"/>
</dbReference>
<keyword evidence="16" id="KW-1185">Reference proteome</keyword>
<evidence type="ECO:0000256" key="3">
    <source>
        <dbReference type="ARBA" id="ARBA00022452"/>
    </source>
</evidence>
<dbReference type="RefSeq" id="WP_125068058.1">
    <property type="nucleotide sequence ID" value="NZ_CP032548.1"/>
</dbReference>
<dbReference type="InterPro" id="IPR039426">
    <property type="entry name" value="TonB-dep_rcpt-like"/>
</dbReference>
<dbReference type="Pfam" id="PF07715">
    <property type="entry name" value="Plug"/>
    <property type="match status" value="1"/>
</dbReference>
<evidence type="ECO:0000256" key="11">
    <source>
        <dbReference type="RuleBase" id="RU003357"/>
    </source>
</evidence>
<evidence type="ECO:0000259" key="14">
    <source>
        <dbReference type="Pfam" id="PF07715"/>
    </source>
</evidence>
<dbReference type="Pfam" id="PF00593">
    <property type="entry name" value="TonB_dep_Rec_b-barrel"/>
    <property type="match status" value="1"/>
</dbReference>
<evidence type="ECO:0000313" key="16">
    <source>
        <dbReference type="Proteomes" id="UP000274593"/>
    </source>
</evidence>
<protein>
    <submittedName>
        <fullName evidence="15">TonB-dependent receptor</fullName>
    </submittedName>
</protein>
<dbReference type="AlphaFoldDB" id="A0A3S8R944"/>
<dbReference type="InterPro" id="IPR037066">
    <property type="entry name" value="Plug_dom_sf"/>
</dbReference>
<keyword evidence="6 11" id="KW-0798">TonB box</keyword>
<evidence type="ECO:0000313" key="15">
    <source>
        <dbReference type="EMBL" id="AZJ36329.1"/>
    </source>
</evidence>
<dbReference type="PANTHER" id="PTHR30069">
    <property type="entry name" value="TONB-DEPENDENT OUTER MEMBRANE RECEPTOR"/>
    <property type="match status" value="1"/>
</dbReference>
<dbReference type="InterPro" id="IPR012910">
    <property type="entry name" value="Plug_dom"/>
</dbReference>
<feature type="domain" description="TonB-dependent receptor plug" evidence="14">
    <location>
        <begin position="50"/>
        <end position="154"/>
    </location>
</feature>
<evidence type="ECO:0000256" key="7">
    <source>
        <dbReference type="ARBA" id="ARBA00023136"/>
    </source>
</evidence>
<evidence type="ECO:0000256" key="10">
    <source>
        <dbReference type="PROSITE-ProRule" id="PRU01360"/>
    </source>
</evidence>
<dbReference type="SUPFAM" id="SSF56935">
    <property type="entry name" value="Porins"/>
    <property type="match status" value="1"/>
</dbReference>
<keyword evidence="5 12" id="KW-0732">Signal</keyword>